<dbReference type="FunFam" id="1.10.472.80:FF:000038">
    <property type="entry name" value="TBC1 domain family member 5"/>
    <property type="match status" value="1"/>
</dbReference>
<gene>
    <name evidence="4" type="ORF">G7K_2457-t1</name>
</gene>
<dbReference type="Proteomes" id="UP000033140">
    <property type="component" value="Unassembled WGS sequence"/>
</dbReference>
<reference evidence="4 5" key="3">
    <citation type="journal article" date="2015" name="Genome Announc.">
        <title>Draft Genome Sequence of the Archiascomycetous Yeast Saitoella complicata.</title>
        <authorList>
            <person name="Yamauchi K."/>
            <person name="Kondo S."/>
            <person name="Hamamoto M."/>
            <person name="Takahashi Y."/>
            <person name="Ogura Y."/>
            <person name="Hayashi T."/>
            <person name="Nishida H."/>
        </authorList>
    </citation>
    <scope>NUCLEOTIDE SEQUENCE [LARGE SCALE GENOMIC DNA]</scope>
    <source>
        <strain evidence="4 5">NRRL Y-17804</strain>
    </source>
</reference>
<evidence type="ECO:0000256" key="2">
    <source>
        <dbReference type="SAM" id="MobiDB-lite"/>
    </source>
</evidence>
<dbReference type="Gene3D" id="1.10.8.270">
    <property type="entry name" value="putative rabgap domain of human tbc1 domain family member 14 like domains"/>
    <property type="match status" value="1"/>
</dbReference>
<feature type="compositionally biased region" description="Low complexity" evidence="2">
    <location>
        <begin position="665"/>
        <end position="678"/>
    </location>
</feature>
<evidence type="ECO:0000313" key="4">
    <source>
        <dbReference type="EMBL" id="GAO48279.1"/>
    </source>
</evidence>
<feature type="compositionally biased region" description="Low complexity" evidence="2">
    <location>
        <begin position="601"/>
        <end position="616"/>
    </location>
</feature>
<dbReference type="OMA" id="WTDSMER"/>
<sequence length="720" mass="79994">MKMDDSQRIRRPGEGCLVVWGFLCPPCIWWSDLQELWRLLRWPWACTPCPYPTESTRSRRTELPSKEKLSNDHQRLFPVNAAHRSRWSTSAIYTSAAAPQTHLDQSPYQHQYRMTSPLDFPRTINDLRQAALNNTPTSVPRSLRWKLFLRVLPSYHPSSWSDAISRERARYAELKARYTAPGVVESGDPLSQDESSPWKERYADEELKETIIQDTQRTFPDIPFFRLPRTQQILLDVLFTYSKLNPDTSYRQGMHELLAPILFAVQGDALPPPSSTPDQDVLHHTCSETHVEADTYILFSKLMEHTKSFYLTTSTPENPAPIIATTNNIQNKLLPILDPDLHHHLTSLQIEPQIWGIRYLRLLFGREFGFSGLFGLWDALFADMSETGNLMVVEWVCVAMLMRIRSKLIGASYTETISLLLKYPVESESEPASYVREAIFLRENFSTTGGLRLVAKYTPVPVPSPTTSTTPTSSRTAIASGRLFDTLVSDVSRRAEKLGLNNTIRSAVQEVRKGVQTIQKEYDNNEHALLERFSPALALARPGNARGESSENLKGRDLANVLGESLKVLEGRVERDVEVERALEGIRRVRDTLSAARSPNASAVATPTGSAPTPAAAAAVPASTTLPSTVTASLSAPAPVPVPASKPSAYPARRLPTHPRRHQSRASLASSDFAFLLSGKGDEDDKNSKPKTAAAGSTGKKGVWGSGGDGEFDLGNLGKR</sequence>
<dbReference type="EMBL" id="BACD03000014">
    <property type="protein sequence ID" value="GAO48279.1"/>
    <property type="molecule type" value="Genomic_DNA"/>
</dbReference>
<evidence type="ECO:0000313" key="5">
    <source>
        <dbReference type="Proteomes" id="UP000033140"/>
    </source>
</evidence>
<dbReference type="SMART" id="SM00164">
    <property type="entry name" value="TBC"/>
    <property type="match status" value="1"/>
</dbReference>
<dbReference type="InterPro" id="IPR000195">
    <property type="entry name" value="Rab-GAP-TBC_dom"/>
</dbReference>
<proteinExistence type="predicted"/>
<feature type="region of interest" description="Disordered" evidence="2">
    <location>
        <begin position="594"/>
        <end position="616"/>
    </location>
</feature>
<dbReference type="PROSITE" id="PS50086">
    <property type="entry name" value="TBC_RABGAP"/>
    <property type="match status" value="1"/>
</dbReference>
<feature type="domain" description="Rab-GAP TBC" evidence="3">
    <location>
        <begin position="135"/>
        <end position="384"/>
    </location>
</feature>
<reference evidence="4 5" key="1">
    <citation type="journal article" date="2011" name="J. Gen. Appl. Microbiol.">
        <title>Draft genome sequencing of the enigmatic yeast Saitoella complicata.</title>
        <authorList>
            <person name="Nishida H."/>
            <person name="Hamamoto M."/>
            <person name="Sugiyama J."/>
        </authorList>
    </citation>
    <scope>NUCLEOTIDE SEQUENCE [LARGE SCALE GENOMIC DNA]</scope>
    <source>
        <strain evidence="4 5">NRRL Y-17804</strain>
    </source>
</reference>
<dbReference type="FunFam" id="1.10.8.270:FF:000031">
    <property type="entry name" value="TBC1 domain family member 5"/>
    <property type="match status" value="1"/>
</dbReference>
<dbReference type="AlphaFoldDB" id="A0A0E9NEK8"/>
<dbReference type="Pfam" id="PF00566">
    <property type="entry name" value="RabGAP-TBC"/>
    <property type="match status" value="1"/>
</dbReference>
<dbReference type="STRING" id="698492.A0A0E9NEK8"/>
<dbReference type="PANTHER" id="PTHR22957">
    <property type="entry name" value="TBC1 DOMAIN FAMILY MEMBER GTPASE-ACTIVATING PROTEIN"/>
    <property type="match status" value="1"/>
</dbReference>
<comment type="caution">
    <text evidence="4">The sequence shown here is derived from an EMBL/GenBank/DDBJ whole genome shotgun (WGS) entry which is preliminary data.</text>
</comment>
<reference evidence="4 5" key="2">
    <citation type="journal article" date="2014" name="J. Gen. Appl. Microbiol.">
        <title>The early diverging ascomycetous budding yeast Saitoella complicata has three histone deacetylases belonging to the Clr6, Hos2, and Rpd3 lineages.</title>
        <authorList>
            <person name="Nishida H."/>
            <person name="Matsumoto T."/>
            <person name="Kondo S."/>
            <person name="Hamamoto M."/>
            <person name="Yoshikawa H."/>
        </authorList>
    </citation>
    <scope>NUCLEOTIDE SEQUENCE [LARGE SCALE GENOMIC DNA]</scope>
    <source>
        <strain evidence="4 5">NRRL Y-17804</strain>
    </source>
</reference>
<dbReference type="Gene3D" id="1.10.472.80">
    <property type="entry name" value="Ypt/Rab-GAP domain of gyp1p, domain 3"/>
    <property type="match status" value="1"/>
</dbReference>
<dbReference type="SUPFAM" id="SSF47923">
    <property type="entry name" value="Ypt/Rab-GAP domain of gyp1p"/>
    <property type="match status" value="2"/>
</dbReference>
<feature type="region of interest" description="Disordered" evidence="2">
    <location>
        <begin position="635"/>
        <end position="720"/>
    </location>
</feature>
<dbReference type="PANTHER" id="PTHR22957:SF337">
    <property type="entry name" value="TBC1 DOMAIN FAMILY MEMBER 5"/>
    <property type="match status" value="1"/>
</dbReference>
<keyword evidence="1" id="KW-0343">GTPase activation</keyword>
<keyword evidence="5" id="KW-1185">Reference proteome</keyword>
<evidence type="ECO:0000256" key="1">
    <source>
        <dbReference type="ARBA" id="ARBA00022468"/>
    </source>
</evidence>
<protein>
    <recommendedName>
        <fullName evidence="3">Rab-GAP TBC domain-containing protein</fullName>
    </recommendedName>
</protein>
<feature type="compositionally biased region" description="Basic residues" evidence="2">
    <location>
        <begin position="655"/>
        <end position="664"/>
    </location>
</feature>
<dbReference type="GO" id="GO:0005096">
    <property type="term" value="F:GTPase activator activity"/>
    <property type="evidence" value="ECO:0007669"/>
    <property type="project" value="UniProtKB-KW"/>
</dbReference>
<dbReference type="InterPro" id="IPR035969">
    <property type="entry name" value="Rab-GAP_TBC_sf"/>
</dbReference>
<evidence type="ECO:0000259" key="3">
    <source>
        <dbReference type="PROSITE" id="PS50086"/>
    </source>
</evidence>
<accession>A0A0E9NEK8</accession>
<name>A0A0E9NEK8_SAICN</name>
<organism evidence="4 5">
    <name type="scientific">Saitoella complicata (strain BCRC 22490 / CBS 7301 / JCM 7358 / NBRC 10748 / NRRL Y-17804)</name>
    <dbReference type="NCBI Taxonomy" id="698492"/>
    <lineage>
        <taxon>Eukaryota</taxon>
        <taxon>Fungi</taxon>
        <taxon>Dikarya</taxon>
        <taxon>Ascomycota</taxon>
        <taxon>Taphrinomycotina</taxon>
        <taxon>Taphrinomycotina incertae sedis</taxon>
        <taxon>Saitoella</taxon>
    </lineage>
</organism>